<dbReference type="EMBL" id="CACVAT010000556">
    <property type="protein sequence ID" value="CAA6830020.1"/>
    <property type="molecule type" value="Genomic_DNA"/>
</dbReference>
<dbReference type="Gene3D" id="3.60.20.10">
    <property type="entry name" value="Glutamine Phosphoribosylpyrophosphate, subunit 1, domain 1"/>
    <property type="match status" value="1"/>
</dbReference>
<dbReference type="InterPro" id="IPR029055">
    <property type="entry name" value="Ntn_hydrolases_N"/>
</dbReference>
<feature type="region of interest" description="Disordered" evidence="1">
    <location>
        <begin position="240"/>
        <end position="283"/>
    </location>
</feature>
<gene>
    <name evidence="2" type="ORF">HELGO_WM23658</name>
</gene>
<evidence type="ECO:0000313" key="2">
    <source>
        <dbReference type="EMBL" id="CAA6830020.1"/>
    </source>
</evidence>
<name>A0A6S6ULN1_9GAMM</name>
<accession>A0A6S6ULN1</accession>
<organism evidence="2">
    <name type="scientific">uncultured Thiotrichaceae bacterium</name>
    <dbReference type="NCBI Taxonomy" id="298394"/>
    <lineage>
        <taxon>Bacteria</taxon>
        <taxon>Pseudomonadati</taxon>
        <taxon>Pseudomonadota</taxon>
        <taxon>Gammaproteobacteria</taxon>
        <taxon>Thiotrichales</taxon>
        <taxon>Thiotrichaceae</taxon>
        <taxon>environmental samples</taxon>
    </lineage>
</organism>
<evidence type="ECO:0000256" key="1">
    <source>
        <dbReference type="SAM" id="MobiDB-lite"/>
    </source>
</evidence>
<dbReference type="InterPro" id="IPR016545">
    <property type="entry name" value="UCP009120_prtse"/>
</dbReference>
<dbReference type="PIRSF" id="PIRSF009120">
    <property type="entry name" value="UCP009120_prtse"/>
    <property type="match status" value="1"/>
</dbReference>
<dbReference type="SUPFAM" id="SSF56235">
    <property type="entry name" value="N-terminal nucleophile aminohydrolases (Ntn hydrolases)"/>
    <property type="match status" value="1"/>
</dbReference>
<proteinExistence type="predicted"/>
<protein>
    <submittedName>
        <fullName evidence="2">Peptidase</fullName>
    </submittedName>
</protein>
<reference evidence="2" key="1">
    <citation type="submission" date="2020-01" db="EMBL/GenBank/DDBJ databases">
        <authorList>
            <person name="Meier V. D."/>
            <person name="Meier V D."/>
        </authorList>
    </citation>
    <scope>NUCLEOTIDE SEQUENCE</scope>
    <source>
        <strain evidence="2">HLG_WM_MAG_09</strain>
    </source>
</reference>
<dbReference type="AlphaFoldDB" id="A0A6S6ULN1"/>
<sequence>MTYCIAIKTNTHLVFASDSRTNAGPDHVSTYSKMFSWGIPGERQFVLLSAGNLATTQDVVMQLSRDIREGETTSLHTIKYLSDAADYVGRVSLMMQNKHNGSQMNAGFNAEATFIIGGQIGMDPPEIFMVYTQGNHITCPEMTPFLQIGEIKYGKPLLDRVIVEDTPEDDAIRAAMVSMDSTMRSNVTVGPPIEITSYEVNSLQPGQYRIFRNSDSYLRRLRKSWGEALLSAFSGIPELPELPASQKSSPRQYVDPMVISPGAPIPESTVGDEPITASEQGIA</sequence>